<evidence type="ECO:0000313" key="3">
    <source>
        <dbReference type="Proteomes" id="UP000007648"/>
    </source>
</evidence>
<dbReference type="RefSeq" id="XP_031815599.1">
    <property type="nucleotide sequence ID" value="XM_031959739.1"/>
</dbReference>
<feature type="compositionally biased region" description="Basic and acidic residues" evidence="1">
    <location>
        <begin position="187"/>
        <end position="197"/>
    </location>
</feature>
<organism evidence="2 3">
    <name type="scientific">Sarcophilus harrisii</name>
    <name type="common">Tasmanian devil</name>
    <name type="synonym">Sarcophilus laniarius</name>
    <dbReference type="NCBI Taxonomy" id="9305"/>
    <lineage>
        <taxon>Eukaryota</taxon>
        <taxon>Metazoa</taxon>
        <taxon>Chordata</taxon>
        <taxon>Craniata</taxon>
        <taxon>Vertebrata</taxon>
        <taxon>Euteleostomi</taxon>
        <taxon>Mammalia</taxon>
        <taxon>Metatheria</taxon>
        <taxon>Dasyuromorphia</taxon>
        <taxon>Dasyuridae</taxon>
        <taxon>Sarcophilus</taxon>
    </lineage>
</organism>
<feature type="region of interest" description="Disordered" evidence="1">
    <location>
        <begin position="920"/>
        <end position="951"/>
    </location>
</feature>
<feature type="region of interest" description="Disordered" evidence="1">
    <location>
        <begin position="324"/>
        <end position="348"/>
    </location>
</feature>
<reference evidence="2 3" key="1">
    <citation type="journal article" date="2011" name="Proc. Natl. Acad. Sci. U.S.A.">
        <title>Genetic diversity and population structure of the endangered marsupial Sarcophilus harrisii (Tasmanian devil).</title>
        <authorList>
            <person name="Miller W."/>
            <person name="Hayes V.M."/>
            <person name="Ratan A."/>
            <person name="Petersen D.C."/>
            <person name="Wittekindt N.E."/>
            <person name="Miller J."/>
            <person name="Walenz B."/>
            <person name="Knight J."/>
            <person name="Qi J."/>
            <person name="Zhao F."/>
            <person name="Wang Q."/>
            <person name="Bedoya-Reina O.C."/>
            <person name="Katiyar N."/>
            <person name="Tomsho L.P."/>
            <person name="Kasson L.M."/>
            <person name="Hardie R.A."/>
            <person name="Woodbridge P."/>
            <person name="Tindall E.A."/>
            <person name="Bertelsen M.F."/>
            <person name="Dixon D."/>
            <person name="Pyecroft S."/>
            <person name="Helgen K.M."/>
            <person name="Lesk A.M."/>
            <person name="Pringle T.H."/>
            <person name="Patterson N."/>
            <person name="Zhang Y."/>
            <person name="Kreiss A."/>
            <person name="Woods G.M."/>
            <person name="Jones M.E."/>
            <person name="Schuster S.C."/>
        </authorList>
    </citation>
    <scope>NUCLEOTIDE SEQUENCE [LARGE SCALE GENOMIC DNA]</scope>
</reference>
<evidence type="ECO:0000313" key="2">
    <source>
        <dbReference type="Ensembl" id="ENSSHAP00000028185.1"/>
    </source>
</evidence>
<feature type="region of interest" description="Disordered" evidence="1">
    <location>
        <begin position="263"/>
        <end position="282"/>
    </location>
</feature>
<proteinExistence type="predicted"/>
<feature type="compositionally biased region" description="Basic and acidic residues" evidence="1">
    <location>
        <begin position="207"/>
        <end position="220"/>
    </location>
</feature>
<accession>A0A7N4NTQ9</accession>
<feature type="compositionally biased region" description="Polar residues" evidence="1">
    <location>
        <begin position="324"/>
        <end position="344"/>
    </location>
</feature>
<name>A0A7N4NTQ9_SARHA</name>
<dbReference type="GeneTree" id="ENSGT00940000166717"/>
<dbReference type="Ensembl" id="ENSSHAT00000027961.1">
    <property type="protein sequence ID" value="ENSSHAP00000028185.1"/>
    <property type="gene ID" value="ENSSHAG00000030467.1"/>
</dbReference>
<dbReference type="OrthoDB" id="10625890at2759"/>
<feature type="region of interest" description="Disordered" evidence="1">
    <location>
        <begin position="1248"/>
        <end position="1271"/>
    </location>
</feature>
<feature type="compositionally biased region" description="Basic and acidic residues" evidence="1">
    <location>
        <begin position="1000"/>
        <end position="1009"/>
    </location>
</feature>
<gene>
    <name evidence="2" type="primary">LOC116422380</name>
</gene>
<sequence length="1913" mass="213373">MERRPKIFPKELVHFPRKGHQNKTPSVLLPCPPHRVSPLWEHRCKSRAEQIPHLSYQAKVTEMPSAPTFRNAERVSSTPLLRQLAMSSHLSHTDHKTMAVLLPCLHHRSLAKQPPRYKHRALASVMPFPRSNVRVKKSSLKLMADEPSIMPSPGHRNEPGCLLDSDHHILTHSSPNHFPKIFPGYKNRTEIIPHPDQKGTSPSTSAHKADIPLGEGDKTRTGPASRAHLDSQTGSKSGPTTPAQPTKPSLRHRRSQVRTATLLLGFNKKGDRPTASTSSHCLKDWSKAKSLKPPDLAKVLKKSHSDLCPRNMVSLAEYTKSEARTLTLSSSHPQQKNKGTSAPSPSHHATFLREVESWEESAMPLTDDQTTSVPDKDHDTAPLLNQVNSEFWDTPNAVSKAKDLPDPNIPFILRAEQDLREKMTEKMEYQAITPASRHHEKMHLLSAPQDGSSDRWVKLVPSPSHQTEATQRLFVNVSVQTDQTSLLHASVQTEEGMWQTMLLGINHQATTCVGSAHGATSPLDLNPKMTVSGLNHHPTAPQSPVYQLTGNMVDINPPLTLQAERDALEEMEQEIDVEQVTFFIKEDHRPMDLDPQDKTLLGLDYQATIQTSQDPGTIPPMVSGPQKKLPKSGQHTTSLTNAYNLTKETHGHLACVSVQKAHKPWDKMPKTYQQATVLIERDCGTAFSQGLDSKDTPQPGLDHQPMYPPSPDNRAEDLSALDIQLMFQEEQEMALRTHYQTTLVTDQGPGATFPFNLDPQNKSLPVSDHWVTTPSVALPLDPQNKTSEAAQCPMVLTSPHHLNHAIQGHLLKISVPTRDQTMSRRTDQQATTLRSQVHKVTVPLLVLDTQGTLSPSLDHQATFPLGSAHQVWNIPDPKVQFTVQEQSASLGEVVQKAHHQTPMLVDQSWGIITPRNLDSQDKNLSASAPHTTTLRGQDHETTSSLTSGPQNKTLSELDQQVEDAQSPVTKDFIQTGQEPWETLPQRKDHQAMTVPMHLDTQDKSIRGPDRQSSALTGQNYDKTPPMDKTQFKPENGIKPLVYPYQLVGDPQGQTLQASLKTEQDPQDPIPAGTNNQNTILKSQVRGTVPLLATLLEIDQQLSPPPPPHHQLNDTPNHDPEILIQTEQELLKTIPPRTDHQDYRTSPVDSSPVGFDHWASSRYSPNQQDKMVIDQTAHGKLQADLNHWEISQEKDLNHINLVVEDFSDSPPFLDLDNQERTRPDLDNWNIHAPSASCQVKDTQYPKALVSPQSEQDQRESIPQGIEPKTITPTSQEIPLRALGLQDQTLLLPDHKAIPQTRPEHSAKDTSNSVIHVCPQMVQEPLEKAPTAQDPDTTPATDFQEDKGQSALYHLICLTSPDHQSEGKSASSVHASTQTEQDLWKMMPAKKDPQVKAQRDLDHEATPLASLDQDTDPRLQAIPSINPCEQTGDIQRPMVHISLQTDPELWETIPPGMDSQTTTPKAPILPVSLDSQKTSLLDSNYQDTNMLSPDQQVGDIQRPVVHIFLEKEPKNWETLPPRINHYQDTTVKGQGNGPIPFLSLDSQGKTLSALKLQDTRKFIPDQIMVPVQNSNAHISFTTDPKYKETMLLRGDYQVANHVSQVNGPAFPLGSVSWYPNQSSSNHQAIAPPINPNQKTEVASDLHTHVTANSNDHHLPKLSINLNHKVMPKFITNLKPKQGKQNPWCFKYIEPYTVDGTAIPTEVMQTIISSIPLERIKNDISKQILLKRMKVSSSVQSGQQISSSYPVCLICASWIPDDCPHVQNMKYPCEAQLLAIPTPLSNTKEDMGVRFVFQTPQTKRFTFVLPEMHYISQASSHHSAYSSSSHSDESVRVPLPLKHQTTVPSPVPEGLKTLSFIMDKYNQPVGKATFRSQQSPPGIKPMKCSSREDDPKKHPIFFKSLLERFQLRQKVN</sequence>
<feature type="compositionally biased region" description="Polar residues" evidence="1">
    <location>
        <begin position="942"/>
        <end position="951"/>
    </location>
</feature>
<protein>
    <submittedName>
        <fullName evidence="2">Uncharacterized protein</fullName>
    </submittedName>
</protein>
<reference evidence="2" key="3">
    <citation type="submission" date="2025-09" db="UniProtKB">
        <authorList>
            <consortium name="Ensembl"/>
        </authorList>
    </citation>
    <scope>IDENTIFICATION</scope>
</reference>
<keyword evidence="3" id="KW-1185">Reference proteome</keyword>
<feature type="compositionally biased region" description="Polar residues" evidence="1">
    <location>
        <begin position="922"/>
        <end position="935"/>
    </location>
</feature>
<feature type="region of interest" description="Disordered" evidence="1">
    <location>
        <begin position="180"/>
        <end position="256"/>
    </location>
</feature>
<dbReference type="GeneID" id="116422380"/>
<feature type="compositionally biased region" description="Polar residues" evidence="1">
    <location>
        <begin position="230"/>
        <end position="247"/>
    </location>
</feature>
<dbReference type="InParanoid" id="A0A7N4NTQ9"/>
<feature type="region of interest" description="Disordered" evidence="1">
    <location>
        <begin position="1000"/>
        <end position="1034"/>
    </location>
</feature>
<dbReference type="Proteomes" id="UP000007648">
    <property type="component" value="Unassembled WGS sequence"/>
</dbReference>
<dbReference type="KEGG" id="shr:116422380"/>
<evidence type="ECO:0000256" key="1">
    <source>
        <dbReference type="SAM" id="MobiDB-lite"/>
    </source>
</evidence>
<feature type="region of interest" description="Disordered" evidence="1">
    <location>
        <begin position="1869"/>
        <end position="1893"/>
    </location>
</feature>
<reference evidence="2" key="2">
    <citation type="submission" date="2025-08" db="UniProtKB">
        <authorList>
            <consortium name="Ensembl"/>
        </authorList>
    </citation>
    <scope>IDENTIFICATION</scope>
</reference>
<feature type="compositionally biased region" description="Polar residues" evidence="1">
    <location>
        <begin position="1010"/>
        <end position="1021"/>
    </location>
</feature>
<dbReference type="PANTHER" id="PTHR35825:SF2">
    <property type="entry name" value="CASEIN KINASE II SUBUNIT ALPHA'-INTERACTING PROTEIN"/>
    <property type="match status" value="1"/>
</dbReference>
<dbReference type="PANTHER" id="PTHR35825">
    <property type="entry name" value="CASEIN KINASE II SUBUNIT ALPHA PRIME-INTERACTING PROTEIN"/>
    <property type="match status" value="1"/>
</dbReference>
<dbReference type="InterPro" id="IPR038954">
    <property type="entry name" value="CSNKA2IP"/>
</dbReference>